<dbReference type="Gene3D" id="3.40.190.10">
    <property type="entry name" value="Periplasmic binding protein-like II"/>
    <property type="match status" value="2"/>
</dbReference>
<proteinExistence type="predicted"/>
<dbReference type="SMART" id="SM00062">
    <property type="entry name" value="PBPb"/>
    <property type="match status" value="1"/>
</dbReference>
<dbReference type="Pfam" id="PF00497">
    <property type="entry name" value="SBP_bac_3"/>
    <property type="match status" value="1"/>
</dbReference>
<sequence length="1064" mass="120784">MLKFIPKLAQHTIRFTVVSIFILATVVTAVIAISLQYHFSKNMATESASQLFSLSSQKTQEHLQSLDQRAKNITRMFAKFGDLVEGNKVSNSVGPVFSEVLKSSSDFYAVYIGFGNGDLYELINLDASPLIRAQVDASVSDRWLIIEVNGEASNRKRVFSYLNEDFTVRIAREEYSDYDASVRLWYLNAKMGEVYKTAPYMFQNLQAPGQTYSAKIPGSDAVLAVDIALSSVDQYLTNQGAAQHGNRDKEVYLFQKSGEIISSNQGNITKTADIKVNKIALSDKQKQLIANTPPLKVSNETDWAPMDFSVSGQPRGYSIEMLSLVSQMTGLTFEYTNGFTWLELVKEFESKSLDLLQPVFKTEENNQRGIFSKTFINLPFTIITQKNVDKISKLSQLQGKDLAITQGWSNTKTLKQHFPTINIIEYPSSKAMLTAVAQGEVFAGFDNEVIFRYTQQQFFIKNIQYHSDINFYPADLKNSLHFMLHESQTELMAIINLAIDNISEKQKNSLKAKWFTQNKKNTKQGVVPYVELIALADNAPLHGKLVPLVINDIESFIYLTPINLSETEFLAIIVPRETIWAPSAAKVKLSIIITTICLLLVLPVSWIFSSPIVKPIKLLALENEKIKNRKYEEVDLVKSNIKEIDDLASSLVEMSVAIKDHELKQQELMDSFIQLIAQTIDDKSAYTGGHCNRVPELGLMLVNEVVKDNSTFKDFSFKSNDEYREFKISAWLHDCGKIITPEHIVDKGSKLESIYNRIHEVRMRFEVLWRDAEVNYYQALIEKPEQQKKLGQLLTEQQRQLTQDFAFVANANVGGEFMAEDKVEQLHLIAQQTWQRHFDDTLGLSPVEELHLAKQNEQQGDQQQTDVQSKILPVTEQLLTDKAEHIIKRDNPVDFDEKLAIKMSAPEHQANLGELYNLSVSRGTLTAEDRYIINEHIIGTIKMLEQLPFPPELANVPRFASTHHETLIGTGYPRQLTAEELTVPERVLVIADIFEALTAADRPYKKAKPLSVSINILHKFALDQHIDIDLFELFLTSGIYLTYANKYMRSEQIDEVDITKYLRV</sequence>
<dbReference type="Gene3D" id="3.30.450.20">
    <property type="entry name" value="PAS domain"/>
    <property type="match status" value="1"/>
</dbReference>
<dbReference type="InterPro" id="IPR037522">
    <property type="entry name" value="HD_GYP_dom"/>
</dbReference>
<name>A0A5C6QTN3_9GAMM</name>
<feature type="domain" description="HD-GYP" evidence="2">
    <location>
        <begin position="836"/>
        <end position="1050"/>
    </location>
</feature>
<dbReference type="InterPro" id="IPR001638">
    <property type="entry name" value="Solute-binding_3/MltF_N"/>
</dbReference>
<dbReference type="GO" id="GO:0008081">
    <property type="term" value="F:phosphoric diester hydrolase activity"/>
    <property type="evidence" value="ECO:0007669"/>
    <property type="project" value="UniProtKB-ARBA"/>
</dbReference>
<reference evidence="3 4" key="1">
    <citation type="submission" date="2019-07" db="EMBL/GenBank/DDBJ databases">
        <title>Genomes of sea-ice associated Colwellia species.</title>
        <authorList>
            <person name="Bowman J.P."/>
        </authorList>
    </citation>
    <scope>NUCLEOTIDE SEQUENCE [LARGE SCALE GENOMIC DNA]</scope>
    <source>
        <strain evidence="3 4">ACAM 459</strain>
    </source>
</reference>
<dbReference type="SUPFAM" id="SSF53850">
    <property type="entry name" value="Periplasmic binding protein-like II"/>
    <property type="match status" value="1"/>
</dbReference>
<dbReference type="PANTHER" id="PTHR43155">
    <property type="entry name" value="CYCLIC DI-GMP PHOSPHODIESTERASE PA4108-RELATED"/>
    <property type="match status" value="1"/>
</dbReference>
<keyword evidence="4" id="KW-1185">Reference proteome</keyword>
<evidence type="ECO:0000313" key="3">
    <source>
        <dbReference type="EMBL" id="TWX71888.1"/>
    </source>
</evidence>
<dbReference type="AlphaFoldDB" id="A0A5C6QTN3"/>
<evidence type="ECO:0000259" key="2">
    <source>
        <dbReference type="PROSITE" id="PS51832"/>
    </source>
</evidence>
<dbReference type="SUPFAM" id="SSF109604">
    <property type="entry name" value="HD-domain/PDEase-like"/>
    <property type="match status" value="2"/>
</dbReference>
<accession>A0A5C6QTN3</accession>
<protein>
    <submittedName>
        <fullName evidence="3">Transporter substrate-binding domain-containing protein</fullName>
    </submittedName>
</protein>
<dbReference type="PROSITE" id="PS51832">
    <property type="entry name" value="HD_GYP"/>
    <property type="match status" value="1"/>
</dbReference>
<keyword evidence="1" id="KW-0472">Membrane</keyword>
<evidence type="ECO:0000256" key="1">
    <source>
        <dbReference type="SAM" id="Phobius"/>
    </source>
</evidence>
<dbReference type="CDD" id="cd01007">
    <property type="entry name" value="PBP2_BvgS_HisK_like"/>
    <property type="match status" value="1"/>
</dbReference>
<feature type="transmembrane region" description="Helical" evidence="1">
    <location>
        <begin position="12"/>
        <end position="35"/>
    </location>
</feature>
<comment type="caution">
    <text evidence="3">The sequence shown here is derived from an EMBL/GenBank/DDBJ whole genome shotgun (WGS) entry which is preliminary data.</text>
</comment>
<dbReference type="EMBL" id="VOLT01000001">
    <property type="protein sequence ID" value="TWX71888.1"/>
    <property type="molecule type" value="Genomic_DNA"/>
</dbReference>
<dbReference type="Gene3D" id="6.10.340.10">
    <property type="match status" value="1"/>
</dbReference>
<dbReference type="Proteomes" id="UP000321822">
    <property type="component" value="Unassembled WGS sequence"/>
</dbReference>
<dbReference type="Pfam" id="PF13487">
    <property type="entry name" value="HD_5"/>
    <property type="match status" value="1"/>
</dbReference>
<dbReference type="CDD" id="cd00077">
    <property type="entry name" value="HDc"/>
    <property type="match status" value="1"/>
</dbReference>
<dbReference type="PANTHER" id="PTHR43155:SF2">
    <property type="entry name" value="CYCLIC DI-GMP PHOSPHODIESTERASE PA4108"/>
    <property type="match status" value="1"/>
</dbReference>
<keyword evidence="1" id="KW-0812">Transmembrane</keyword>
<dbReference type="InterPro" id="IPR003607">
    <property type="entry name" value="HD/PDEase_dom"/>
</dbReference>
<dbReference type="Gene3D" id="1.10.3210.10">
    <property type="entry name" value="Hypothetical protein af1432"/>
    <property type="match status" value="2"/>
</dbReference>
<keyword evidence="1" id="KW-1133">Transmembrane helix</keyword>
<dbReference type="OrthoDB" id="9764808at2"/>
<organism evidence="3 4">
    <name type="scientific">Colwellia demingiae</name>
    <dbReference type="NCBI Taxonomy" id="89401"/>
    <lineage>
        <taxon>Bacteria</taxon>
        <taxon>Pseudomonadati</taxon>
        <taxon>Pseudomonadota</taxon>
        <taxon>Gammaproteobacteria</taxon>
        <taxon>Alteromonadales</taxon>
        <taxon>Colwelliaceae</taxon>
        <taxon>Colwellia</taxon>
    </lineage>
</organism>
<evidence type="ECO:0000313" key="4">
    <source>
        <dbReference type="Proteomes" id="UP000321822"/>
    </source>
</evidence>
<gene>
    <name evidence="3" type="ORF">ESZ36_01250</name>
</gene>